<keyword evidence="5" id="KW-1185">Reference proteome</keyword>
<feature type="repeat" description="TPR" evidence="3">
    <location>
        <begin position="505"/>
        <end position="538"/>
    </location>
</feature>
<dbReference type="KEGG" id="talb:FTW19_18780"/>
<evidence type="ECO:0000256" key="1">
    <source>
        <dbReference type="ARBA" id="ARBA00022737"/>
    </source>
</evidence>
<dbReference type="Gene3D" id="1.25.40.10">
    <property type="entry name" value="Tetratricopeptide repeat domain"/>
    <property type="match status" value="3"/>
</dbReference>
<dbReference type="PROSITE" id="PS50005">
    <property type="entry name" value="TPR"/>
    <property type="match status" value="2"/>
</dbReference>
<dbReference type="SUPFAM" id="SSF48452">
    <property type="entry name" value="TPR-like"/>
    <property type="match status" value="1"/>
</dbReference>
<evidence type="ECO:0000256" key="2">
    <source>
        <dbReference type="ARBA" id="ARBA00022803"/>
    </source>
</evidence>
<dbReference type="Pfam" id="PF13432">
    <property type="entry name" value="TPR_16"/>
    <property type="match status" value="2"/>
</dbReference>
<dbReference type="PANTHER" id="PTHR44858">
    <property type="entry name" value="TETRATRICOPEPTIDE REPEAT PROTEIN 6"/>
    <property type="match status" value="1"/>
</dbReference>
<organism evidence="4 5">
    <name type="scientific">Terriglobus albidus</name>
    <dbReference type="NCBI Taxonomy" id="1592106"/>
    <lineage>
        <taxon>Bacteria</taxon>
        <taxon>Pseudomonadati</taxon>
        <taxon>Acidobacteriota</taxon>
        <taxon>Terriglobia</taxon>
        <taxon>Terriglobales</taxon>
        <taxon>Acidobacteriaceae</taxon>
        <taxon>Terriglobus</taxon>
    </lineage>
</organism>
<sequence length="556" mass="60551">MFSKRRILEHFSCCWVSRKPHAAAFSLRKTPINSKALHYTYRKIALSGLLSVAGAVAAYAAPASHGHVVLVLPFDNRSGQTGLNWIGDSFPEMLNQRLSSSGFLTISRDDRMYALDHLGYPLDLKPSRATALRIAQTLDADLIVIGSFTMQGDHLAAQAQVLDVNKLSMSKPIEESVDKNRFFDLENAVAWKIVKEVDPSFPVAEQTFLAQSAYDKLEAFESYVRGVSAQTPSERLRRLKTAVSLSPDYAAAILALGKAQYAQGQFEEAAATLTKLPQNNRLALEANFYLGLANFNSGQYAAAETAFGFVASRLPLPEVVNNQGVAASRQGKDAGALFQRASMADPKDADYHYNTATALFQRRDFPGAKAELQKTLSLKPADAEAPLLLQKVDNPSVDFEALPRVRRTYSESGFRQAAFELEQMRAMQTATLPPAKQSEALVQQGQDYLQQGLVLEAEREFQSALQMDSTSAAAHIGLAQVRERSGTTAEARSEAEASLKLKPNAAAYLVLARIELGAGELPQAANDVSNAMRIEPSNAAAIALKQTIISRGQPVQ</sequence>
<dbReference type="Pfam" id="PF14559">
    <property type="entry name" value="TPR_19"/>
    <property type="match status" value="1"/>
</dbReference>
<keyword evidence="2 3" id="KW-0802">TPR repeat</keyword>
<dbReference type="SMART" id="SM00028">
    <property type="entry name" value="TPR"/>
    <property type="match status" value="5"/>
</dbReference>
<dbReference type="EMBL" id="CP042806">
    <property type="protein sequence ID" value="QEE31447.1"/>
    <property type="molecule type" value="Genomic_DNA"/>
</dbReference>
<name>A0A5B9ELY5_9BACT</name>
<dbReference type="Proteomes" id="UP000321820">
    <property type="component" value="Chromosome"/>
</dbReference>
<keyword evidence="1" id="KW-0677">Repeat</keyword>
<accession>A0A5B9ELY5</accession>
<dbReference type="InterPro" id="IPR050498">
    <property type="entry name" value="Ycf3"/>
</dbReference>
<evidence type="ECO:0000313" key="5">
    <source>
        <dbReference type="Proteomes" id="UP000321820"/>
    </source>
</evidence>
<dbReference type="InterPro" id="IPR019734">
    <property type="entry name" value="TPR_rpt"/>
</dbReference>
<dbReference type="InterPro" id="IPR011990">
    <property type="entry name" value="TPR-like_helical_dom_sf"/>
</dbReference>
<proteinExistence type="predicted"/>
<dbReference type="Gene3D" id="3.40.50.10610">
    <property type="entry name" value="ABC-type transport auxiliary lipoprotein component"/>
    <property type="match status" value="1"/>
</dbReference>
<reference evidence="4 5" key="1">
    <citation type="submission" date="2019-08" db="EMBL/GenBank/DDBJ databases">
        <title>Complete genome sequence of Terriglobus albidus strain ORNL.</title>
        <authorList>
            <person name="Podar M."/>
        </authorList>
    </citation>
    <scope>NUCLEOTIDE SEQUENCE [LARGE SCALE GENOMIC DNA]</scope>
    <source>
        <strain evidence="4 5">ORNL</strain>
    </source>
</reference>
<evidence type="ECO:0000256" key="3">
    <source>
        <dbReference type="PROSITE-ProRule" id="PRU00339"/>
    </source>
</evidence>
<evidence type="ECO:0000313" key="4">
    <source>
        <dbReference type="EMBL" id="QEE31447.1"/>
    </source>
</evidence>
<dbReference type="AlphaFoldDB" id="A0A5B9ELY5"/>
<dbReference type="PANTHER" id="PTHR44858:SF1">
    <property type="entry name" value="UDP-N-ACETYLGLUCOSAMINE--PEPTIDE N-ACETYLGLUCOSAMINYLTRANSFERASE SPINDLY-RELATED"/>
    <property type="match status" value="1"/>
</dbReference>
<gene>
    <name evidence="4" type="ORF">FTW19_18780</name>
</gene>
<feature type="repeat" description="TPR" evidence="3">
    <location>
        <begin position="438"/>
        <end position="471"/>
    </location>
</feature>
<dbReference type="OrthoDB" id="108535at2"/>
<protein>
    <submittedName>
        <fullName evidence="4">Tetratricopeptide repeat protein</fullName>
    </submittedName>
</protein>